<name>L8JLC7_9BACT</name>
<dbReference type="EMBL" id="AMZN01000127">
    <property type="protein sequence ID" value="ELR68279.1"/>
    <property type="molecule type" value="Genomic_DNA"/>
</dbReference>
<sequence length="74" mass="9038">MFVSIYKQINCAIVDICATLHIFKRYRLFDRKPRSLQQWQDKELTRAVFTLIGKTSVKFVYFYPYWMDESKTYP</sequence>
<evidence type="ECO:0000313" key="2">
    <source>
        <dbReference type="Proteomes" id="UP000011135"/>
    </source>
</evidence>
<evidence type="ECO:0000313" key="1">
    <source>
        <dbReference type="EMBL" id="ELR68279.1"/>
    </source>
</evidence>
<dbReference type="Proteomes" id="UP000011135">
    <property type="component" value="Unassembled WGS sequence"/>
</dbReference>
<proteinExistence type="predicted"/>
<gene>
    <name evidence="1" type="ORF">C900_00582</name>
</gene>
<reference evidence="1 2" key="1">
    <citation type="submission" date="2012-12" db="EMBL/GenBank/DDBJ databases">
        <title>Genome assembly of Fulvivirga imtechensis AK7.</title>
        <authorList>
            <person name="Nupur N."/>
            <person name="Khatri I."/>
            <person name="Kumar R."/>
            <person name="Subramanian S."/>
            <person name="Pinnaka A."/>
        </authorList>
    </citation>
    <scope>NUCLEOTIDE SEQUENCE [LARGE SCALE GENOMIC DNA]</scope>
    <source>
        <strain evidence="1 2">AK7</strain>
    </source>
</reference>
<accession>L8JLC7</accession>
<dbReference type="AlphaFoldDB" id="L8JLC7"/>
<keyword evidence="2" id="KW-1185">Reference proteome</keyword>
<comment type="caution">
    <text evidence="1">The sequence shown here is derived from an EMBL/GenBank/DDBJ whole genome shotgun (WGS) entry which is preliminary data.</text>
</comment>
<dbReference type="STRING" id="1237149.C900_00582"/>
<protein>
    <submittedName>
        <fullName evidence="1">Uncharacterized protein</fullName>
    </submittedName>
</protein>
<organism evidence="1 2">
    <name type="scientific">Fulvivirga imtechensis AK7</name>
    <dbReference type="NCBI Taxonomy" id="1237149"/>
    <lineage>
        <taxon>Bacteria</taxon>
        <taxon>Pseudomonadati</taxon>
        <taxon>Bacteroidota</taxon>
        <taxon>Cytophagia</taxon>
        <taxon>Cytophagales</taxon>
        <taxon>Fulvivirgaceae</taxon>
        <taxon>Fulvivirga</taxon>
    </lineage>
</organism>